<dbReference type="Gene3D" id="1.20.1440.120">
    <property type="entry name" value="Recombination protein O, C-terminal domain"/>
    <property type="match status" value="1"/>
</dbReference>
<evidence type="ECO:0000259" key="8">
    <source>
        <dbReference type="Pfam" id="PF11967"/>
    </source>
</evidence>
<organism evidence="9 10">
    <name type="scientific">Candidatus Yanofskybacteria bacterium RIFCSPLOWO2_01_FULL_43_22</name>
    <dbReference type="NCBI Taxonomy" id="1802695"/>
    <lineage>
        <taxon>Bacteria</taxon>
        <taxon>Candidatus Yanofskyibacteriota</taxon>
    </lineage>
</organism>
<reference evidence="9 10" key="1">
    <citation type="journal article" date="2016" name="Nat. Commun.">
        <title>Thousands of microbial genomes shed light on interconnected biogeochemical processes in an aquifer system.</title>
        <authorList>
            <person name="Anantharaman K."/>
            <person name="Brown C.T."/>
            <person name="Hug L.A."/>
            <person name="Sharon I."/>
            <person name="Castelle C.J."/>
            <person name="Probst A.J."/>
            <person name="Thomas B.C."/>
            <person name="Singh A."/>
            <person name="Wilkins M.J."/>
            <person name="Karaoz U."/>
            <person name="Brodie E.L."/>
            <person name="Williams K.H."/>
            <person name="Hubbard S.S."/>
            <person name="Banfield J.F."/>
        </authorList>
    </citation>
    <scope>NUCLEOTIDE SEQUENCE [LARGE SCALE GENOMIC DNA]</scope>
</reference>
<keyword evidence="5 7" id="KW-0234">DNA repair</keyword>
<dbReference type="HAMAP" id="MF_00201">
    <property type="entry name" value="RecO"/>
    <property type="match status" value="1"/>
</dbReference>
<comment type="caution">
    <text evidence="9">The sequence shown here is derived from an EMBL/GenBank/DDBJ whole genome shotgun (WGS) entry which is preliminary data.</text>
</comment>
<dbReference type="Pfam" id="PF02565">
    <property type="entry name" value="RecO_C"/>
    <property type="match status" value="1"/>
</dbReference>
<dbReference type="InterPro" id="IPR022572">
    <property type="entry name" value="DNA_rep/recomb_RecO_N"/>
</dbReference>
<protein>
    <recommendedName>
        <fullName evidence="2 7">DNA repair protein RecO</fullName>
    </recommendedName>
    <alternativeName>
        <fullName evidence="6 7">Recombination protein O</fullName>
    </alternativeName>
</protein>
<dbReference type="PANTHER" id="PTHR33991:SF1">
    <property type="entry name" value="DNA REPAIR PROTEIN RECO"/>
    <property type="match status" value="1"/>
</dbReference>
<evidence type="ECO:0000256" key="5">
    <source>
        <dbReference type="ARBA" id="ARBA00023204"/>
    </source>
</evidence>
<keyword evidence="4 7" id="KW-0233">DNA recombination</keyword>
<evidence type="ECO:0000256" key="1">
    <source>
        <dbReference type="ARBA" id="ARBA00007452"/>
    </source>
</evidence>
<dbReference type="SUPFAM" id="SSF57863">
    <property type="entry name" value="ArfGap/RecO-like zinc finger"/>
    <property type="match status" value="1"/>
</dbReference>
<dbReference type="GO" id="GO:0043590">
    <property type="term" value="C:bacterial nucleoid"/>
    <property type="evidence" value="ECO:0007669"/>
    <property type="project" value="TreeGrafter"/>
</dbReference>
<sequence>MQTKAIIIKKQNTSEYDQWVTCYTEEFGKLKTVAKSILKSGSIQSLHLDIFNLAEFELINGRGMPIVTGAQMINSFGGIKSSLVKTAVAYFFTETLDKMVFENEKDEELWSFLASFLGELNKDDSCPVNLLRQGQSRLLDILGYLPETGSCQVCDDKLSDGDLGAFNYALGGIVCKKCFLSGHGGILISREDFNLISGKNGKSGDEIYKKSVLDGIFEYISGNKFSSLDFLSMVR</sequence>
<comment type="similarity">
    <text evidence="1 7">Belongs to the RecO family.</text>
</comment>
<evidence type="ECO:0000256" key="4">
    <source>
        <dbReference type="ARBA" id="ARBA00023172"/>
    </source>
</evidence>
<dbReference type="Proteomes" id="UP000178911">
    <property type="component" value="Unassembled WGS sequence"/>
</dbReference>
<proteinExistence type="inferred from homology"/>
<evidence type="ECO:0000256" key="6">
    <source>
        <dbReference type="ARBA" id="ARBA00033409"/>
    </source>
</evidence>
<dbReference type="Pfam" id="PF11967">
    <property type="entry name" value="RecO_N"/>
    <property type="match status" value="1"/>
</dbReference>
<dbReference type="InterPro" id="IPR012340">
    <property type="entry name" value="NA-bd_OB-fold"/>
</dbReference>
<dbReference type="InterPro" id="IPR037278">
    <property type="entry name" value="ARFGAP/RecO"/>
</dbReference>
<evidence type="ECO:0000256" key="3">
    <source>
        <dbReference type="ARBA" id="ARBA00022763"/>
    </source>
</evidence>
<evidence type="ECO:0000313" key="9">
    <source>
        <dbReference type="EMBL" id="OGN24014.1"/>
    </source>
</evidence>
<accession>A0A1F8GF59</accession>
<name>A0A1F8GF59_9BACT</name>
<dbReference type="GO" id="GO:0006310">
    <property type="term" value="P:DNA recombination"/>
    <property type="evidence" value="ECO:0007669"/>
    <property type="project" value="UniProtKB-UniRule"/>
</dbReference>
<comment type="function">
    <text evidence="7">Involved in DNA repair and RecF pathway recombination.</text>
</comment>
<dbReference type="InterPro" id="IPR042242">
    <property type="entry name" value="RecO_C"/>
</dbReference>
<dbReference type="Gene3D" id="2.40.50.140">
    <property type="entry name" value="Nucleic acid-binding proteins"/>
    <property type="match status" value="1"/>
</dbReference>
<evidence type="ECO:0000256" key="7">
    <source>
        <dbReference type="HAMAP-Rule" id="MF_00201"/>
    </source>
</evidence>
<evidence type="ECO:0000256" key="2">
    <source>
        <dbReference type="ARBA" id="ARBA00021310"/>
    </source>
</evidence>
<dbReference type="STRING" id="1802695.A3A13_02995"/>
<feature type="domain" description="DNA replication/recombination mediator RecO N-terminal" evidence="8">
    <location>
        <begin position="2"/>
        <end position="76"/>
    </location>
</feature>
<dbReference type="EMBL" id="MGKJ01000014">
    <property type="protein sequence ID" value="OGN24014.1"/>
    <property type="molecule type" value="Genomic_DNA"/>
</dbReference>
<dbReference type="PANTHER" id="PTHR33991">
    <property type="entry name" value="DNA REPAIR PROTEIN RECO"/>
    <property type="match status" value="1"/>
</dbReference>
<dbReference type="AlphaFoldDB" id="A0A1F8GF59"/>
<dbReference type="InterPro" id="IPR003717">
    <property type="entry name" value="RecO"/>
</dbReference>
<dbReference type="GO" id="GO:0006302">
    <property type="term" value="P:double-strand break repair"/>
    <property type="evidence" value="ECO:0007669"/>
    <property type="project" value="TreeGrafter"/>
</dbReference>
<gene>
    <name evidence="7" type="primary">recO</name>
    <name evidence="9" type="ORF">A3A13_02995</name>
</gene>
<dbReference type="SUPFAM" id="SSF50249">
    <property type="entry name" value="Nucleic acid-binding proteins"/>
    <property type="match status" value="1"/>
</dbReference>
<dbReference type="NCBIfam" id="TIGR00613">
    <property type="entry name" value="reco"/>
    <property type="match status" value="1"/>
</dbReference>
<evidence type="ECO:0000313" key="10">
    <source>
        <dbReference type="Proteomes" id="UP000178911"/>
    </source>
</evidence>
<keyword evidence="3 7" id="KW-0227">DNA damage</keyword>